<dbReference type="Gene3D" id="1.20.1250.20">
    <property type="entry name" value="MFS general substrate transporter like domains"/>
    <property type="match status" value="1"/>
</dbReference>
<dbReference type="RefSeq" id="XP_013273984.1">
    <property type="nucleotide sequence ID" value="XM_013418530.1"/>
</dbReference>
<dbReference type="Proteomes" id="UP000053617">
    <property type="component" value="Unassembled WGS sequence"/>
</dbReference>
<feature type="transmembrane region" description="Helical" evidence="5">
    <location>
        <begin position="115"/>
        <end position="138"/>
    </location>
</feature>
<keyword evidence="3 5" id="KW-1133">Transmembrane helix</keyword>
<comment type="subcellular location">
    <subcellularLocation>
        <location evidence="1">Membrane</location>
        <topology evidence="1">Multi-pass membrane protein</topology>
    </subcellularLocation>
</comment>
<name>A0A0D2H8Q6_9EURO</name>
<dbReference type="GeneID" id="25292895"/>
<evidence type="ECO:0000256" key="2">
    <source>
        <dbReference type="ARBA" id="ARBA00022692"/>
    </source>
</evidence>
<keyword evidence="7" id="KW-1185">Reference proteome</keyword>
<accession>A0A0D2H8Q6</accession>
<organism evidence="6 7">
    <name type="scientific">Rhinocladiella mackenziei CBS 650.93</name>
    <dbReference type="NCBI Taxonomy" id="1442369"/>
    <lineage>
        <taxon>Eukaryota</taxon>
        <taxon>Fungi</taxon>
        <taxon>Dikarya</taxon>
        <taxon>Ascomycota</taxon>
        <taxon>Pezizomycotina</taxon>
        <taxon>Eurotiomycetes</taxon>
        <taxon>Chaetothyriomycetidae</taxon>
        <taxon>Chaetothyriales</taxon>
        <taxon>Herpotrichiellaceae</taxon>
        <taxon>Rhinocladiella</taxon>
    </lineage>
</organism>
<feature type="transmembrane region" description="Helical" evidence="5">
    <location>
        <begin position="54"/>
        <end position="75"/>
    </location>
</feature>
<dbReference type="EMBL" id="KN847477">
    <property type="protein sequence ID" value="KIX06848.1"/>
    <property type="molecule type" value="Genomic_DNA"/>
</dbReference>
<dbReference type="GO" id="GO:0016020">
    <property type="term" value="C:membrane"/>
    <property type="evidence" value="ECO:0007669"/>
    <property type="project" value="UniProtKB-SubCell"/>
</dbReference>
<dbReference type="AlphaFoldDB" id="A0A0D2H8Q6"/>
<feature type="transmembrane region" description="Helical" evidence="5">
    <location>
        <begin position="21"/>
        <end position="42"/>
    </location>
</feature>
<dbReference type="GO" id="GO:0005351">
    <property type="term" value="F:carbohydrate:proton symporter activity"/>
    <property type="evidence" value="ECO:0007669"/>
    <property type="project" value="TreeGrafter"/>
</dbReference>
<feature type="transmembrane region" description="Helical" evidence="5">
    <location>
        <begin position="82"/>
        <end position="103"/>
    </location>
</feature>
<sequence>MEVTRSWTEIFRGVDGKRTHIAVLIILGNALTGIYFVAPYAALFLESVGLKNAYVLNVVVNSGVLGGSLLGPSLCEFAGRRWTLIGGYTGMASCMLIAAASATGLGQSNHTAQNLLVAFLFIWAFIFGATSGPTVWVASAEMHSLRLRTIGQAYTTVFFVQLCLLDAVYAQRRIWEHGNECRILLFWHHHRHHYSYVAVHAGVWTVVSRAG</sequence>
<proteinExistence type="predicted"/>
<keyword evidence="4 5" id="KW-0472">Membrane</keyword>
<protein>
    <recommendedName>
        <fullName evidence="8">Major facilitator superfamily (MFS) profile domain-containing protein</fullName>
    </recommendedName>
</protein>
<reference evidence="6 7" key="1">
    <citation type="submission" date="2015-01" db="EMBL/GenBank/DDBJ databases">
        <title>The Genome Sequence of Rhinocladiella mackenzie CBS 650.93.</title>
        <authorList>
            <consortium name="The Broad Institute Genomics Platform"/>
            <person name="Cuomo C."/>
            <person name="de Hoog S."/>
            <person name="Gorbushina A."/>
            <person name="Stielow B."/>
            <person name="Teixiera M."/>
            <person name="Abouelleil A."/>
            <person name="Chapman S.B."/>
            <person name="Priest M."/>
            <person name="Young S.K."/>
            <person name="Wortman J."/>
            <person name="Nusbaum C."/>
            <person name="Birren B."/>
        </authorList>
    </citation>
    <scope>NUCLEOTIDE SEQUENCE [LARGE SCALE GENOMIC DNA]</scope>
    <source>
        <strain evidence="6 7">CBS 650.93</strain>
    </source>
</reference>
<dbReference type="PANTHER" id="PTHR48022">
    <property type="entry name" value="PLASTIDIC GLUCOSE TRANSPORTER 4"/>
    <property type="match status" value="1"/>
</dbReference>
<dbReference type="VEuPathDB" id="FungiDB:Z518_04824"/>
<keyword evidence="2 5" id="KW-0812">Transmembrane</keyword>
<gene>
    <name evidence="6" type="ORF">Z518_04824</name>
</gene>
<dbReference type="PANTHER" id="PTHR48022:SF2">
    <property type="entry name" value="PLASTIDIC GLUCOSE TRANSPORTER 4"/>
    <property type="match status" value="1"/>
</dbReference>
<evidence type="ECO:0000313" key="6">
    <source>
        <dbReference type="EMBL" id="KIX06848.1"/>
    </source>
</evidence>
<evidence type="ECO:0000256" key="3">
    <source>
        <dbReference type="ARBA" id="ARBA00022989"/>
    </source>
</evidence>
<dbReference type="Pfam" id="PF00083">
    <property type="entry name" value="Sugar_tr"/>
    <property type="match status" value="1"/>
</dbReference>
<evidence type="ECO:0008006" key="8">
    <source>
        <dbReference type="Google" id="ProtNLM"/>
    </source>
</evidence>
<dbReference type="OrthoDB" id="6133115at2759"/>
<dbReference type="SUPFAM" id="SSF103473">
    <property type="entry name" value="MFS general substrate transporter"/>
    <property type="match status" value="1"/>
</dbReference>
<evidence type="ECO:0000256" key="5">
    <source>
        <dbReference type="SAM" id="Phobius"/>
    </source>
</evidence>
<evidence type="ECO:0000256" key="4">
    <source>
        <dbReference type="ARBA" id="ARBA00023136"/>
    </source>
</evidence>
<dbReference type="InterPro" id="IPR036259">
    <property type="entry name" value="MFS_trans_sf"/>
</dbReference>
<evidence type="ECO:0000256" key="1">
    <source>
        <dbReference type="ARBA" id="ARBA00004141"/>
    </source>
</evidence>
<dbReference type="InterPro" id="IPR005828">
    <property type="entry name" value="MFS_sugar_transport-like"/>
</dbReference>
<dbReference type="HOGENOM" id="CLU_1305450_0_0_1"/>
<dbReference type="InterPro" id="IPR050360">
    <property type="entry name" value="MFS_Sugar_Transporters"/>
</dbReference>
<evidence type="ECO:0000313" key="7">
    <source>
        <dbReference type="Proteomes" id="UP000053617"/>
    </source>
</evidence>